<dbReference type="RefSeq" id="WP_206294496.1">
    <property type="nucleotide sequence ID" value="NZ_CP063458.1"/>
</dbReference>
<dbReference type="Pfam" id="PF05547">
    <property type="entry name" value="Peptidase_M6"/>
    <property type="match status" value="1"/>
</dbReference>
<dbReference type="InterPro" id="IPR008757">
    <property type="entry name" value="Peptidase_M6-like_domain"/>
</dbReference>
<dbReference type="PROSITE" id="PS50106">
    <property type="entry name" value="PDZ"/>
    <property type="match status" value="2"/>
</dbReference>
<dbReference type="Gene3D" id="2.30.42.10">
    <property type="match status" value="2"/>
</dbReference>
<protein>
    <submittedName>
        <fullName evidence="3">M6 family metalloprotease domain-containing protein</fullName>
    </submittedName>
</protein>
<keyword evidence="4" id="KW-1185">Reference proteome</keyword>
<dbReference type="PANTHER" id="PTHR41775:SF1">
    <property type="entry name" value="PEPTIDASE M6-LIKE DOMAIN-CONTAINING PROTEIN"/>
    <property type="match status" value="1"/>
</dbReference>
<accession>A0A7M2X0V0</accession>
<gene>
    <name evidence="3" type="ORF">IPV69_07985</name>
</gene>
<dbReference type="GO" id="GO:0008237">
    <property type="term" value="F:metallopeptidase activity"/>
    <property type="evidence" value="ECO:0007669"/>
    <property type="project" value="UniProtKB-KW"/>
</dbReference>
<dbReference type="InterPro" id="IPR036034">
    <property type="entry name" value="PDZ_sf"/>
</dbReference>
<dbReference type="SUPFAM" id="SSF55486">
    <property type="entry name" value="Metalloproteases ('zincins'), catalytic domain"/>
    <property type="match status" value="1"/>
</dbReference>
<dbReference type="KEGG" id="hbs:IPV69_07985"/>
<feature type="domain" description="PDZ" evidence="2">
    <location>
        <begin position="146"/>
        <end position="215"/>
    </location>
</feature>
<keyword evidence="3" id="KW-0645">Protease</keyword>
<dbReference type="AlphaFoldDB" id="A0A7M2X0V0"/>
<dbReference type="Pfam" id="PF13180">
    <property type="entry name" value="PDZ_2"/>
    <property type="match status" value="2"/>
</dbReference>
<reference evidence="3 4" key="1">
    <citation type="submission" date="2020-10" db="EMBL/GenBank/DDBJ databases">
        <title>Wide distribution of Phycisphaera-like planctomycetes from WD2101 soil group in peatlands and genome analysis of the first cultivated representative.</title>
        <authorList>
            <person name="Dedysh S.N."/>
            <person name="Beletsky A.V."/>
            <person name="Ivanova A."/>
            <person name="Kulichevskaya I.S."/>
            <person name="Suzina N.E."/>
            <person name="Philippov D.A."/>
            <person name="Rakitin A.L."/>
            <person name="Mardanov A.V."/>
            <person name="Ravin N.V."/>
        </authorList>
    </citation>
    <scope>NUCLEOTIDE SEQUENCE [LARGE SCALE GENOMIC DNA]</scope>
    <source>
        <strain evidence="3 4">M1803</strain>
    </source>
</reference>
<dbReference type="GO" id="GO:0006508">
    <property type="term" value="P:proteolysis"/>
    <property type="evidence" value="ECO:0007669"/>
    <property type="project" value="InterPro"/>
</dbReference>
<dbReference type="NCBIfam" id="TIGR03296">
    <property type="entry name" value="M6dom_TIGR03296"/>
    <property type="match status" value="1"/>
</dbReference>
<dbReference type="SMART" id="SM00228">
    <property type="entry name" value="PDZ"/>
    <property type="match status" value="2"/>
</dbReference>
<keyword evidence="1" id="KW-0732">Signal</keyword>
<feature type="chain" id="PRO_5034333766" evidence="1">
    <location>
        <begin position="23"/>
        <end position="623"/>
    </location>
</feature>
<feature type="domain" description="PDZ" evidence="2">
    <location>
        <begin position="57"/>
        <end position="140"/>
    </location>
</feature>
<keyword evidence="3" id="KW-0482">Metalloprotease</keyword>
<dbReference type="EMBL" id="CP063458">
    <property type="protein sequence ID" value="QOV91284.1"/>
    <property type="molecule type" value="Genomic_DNA"/>
</dbReference>
<feature type="signal peptide" evidence="1">
    <location>
        <begin position="1"/>
        <end position="22"/>
    </location>
</feature>
<organism evidence="3 4">
    <name type="scientific">Humisphaera borealis</name>
    <dbReference type="NCBI Taxonomy" id="2807512"/>
    <lineage>
        <taxon>Bacteria</taxon>
        <taxon>Pseudomonadati</taxon>
        <taxon>Planctomycetota</taxon>
        <taxon>Phycisphaerae</taxon>
        <taxon>Tepidisphaerales</taxon>
        <taxon>Tepidisphaeraceae</taxon>
        <taxon>Humisphaera</taxon>
    </lineage>
</organism>
<dbReference type="Proteomes" id="UP000593765">
    <property type="component" value="Chromosome"/>
</dbReference>
<keyword evidence="3" id="KW-0378">Hydrolase</keyword>
<sequence>MRSNFGFRALVCMAAVALPVMSALGQAPPSTTPASKPATVPAELPGFRTVATAETTKIKAPTSGTGSVLGYLGIAVKGQDGRVVVEEVDDHSPASSAGIVAGDVLTRINSTEIRQPSQVAESLLALAAGDSVKLGVVRDGKPKELSATLAPTSRPMKLSATRAIMGITLKESSESDGALLDRVTSDLPAAKAGLKSGDMITRIDDAAVGAMVNITEMLASYAPGDTITVRYRRGNETSEVKVTLVADPRAGTDVRSYVPANIFKKDVFRLAVITIEYPDTPRSDKITAKAWNDALFSSGTYTDKNATGQPVFGSMADYFREVSCGKLKVEGKTFDPVKVAKNRADYAAGTGDRRMLNEAIDLVLKRDGADSMRAFDGVLFLHCGGRVQTNRGNVFWPHRSVLLHQNRRYSYFICPESSTANGDRMNNISVFCHEFGHMIGLPDLYARPENPGSEGLGQWCLMSNQLGNGKPQHMSAWCKEQLGWLTPTVIDPTVKQKLVLSPIEGTTDQCFKILARPDGSEYFLLEVRKKTGFDIDLPGDGLLIWRVVRGRPILEESHGVDGPLGPRSYLRSVPFPTTSNHSFTPYTTPSSKSQLGGGMPVFITDIEKLPDGRVTFAVGYQKY</sequence>
<evidence type="ECO:0000256" key="1">
    <source>
        <dbReference type="SAM" id="SignalP"/>
    </source>
</evidence>
<dbReference type="CDD" id="cd06779">
    <property type="entry name" value="cpPDZ_Deg_HtrA-like"/>
    <property type="match status" value="1"/>
</dbReference>
<name>A0A7M2X0V0_9BACT</name>
<evidence type="ECO:0000259" key="2">
    <source>
        <dbReference type="PROSITE" id="PS50106"/>
    </source>
</evidence>
<dbReference type="SUPFAM" id="SSF50156">
    <property type="entry name" value="PDZ domain-like"/>
    <property type="match status" value="2"/>
</dbReference>
<evidence type="ECO:0000313" key="3">
    <source>
        <dbReference type="EMBL" id="QOV91284.1"/>
    </source>
</evidence>
<evidence type="ECO:0000313" key="4">
    <source>
        <dbReference type="Proteomes" id="UP000593765"/>
    </source>
</evidence>
<dbReference type="PANTHER" id="PTHR41775">
    <property type="entry name" value="SECRETED PROTEIN-RELATED"/>
    <property type="match status" value="1"/>
</dbReference>
<dbReference type="InterPro" id="IPR001478">
    <property type="entry name" value="PDZ"/>
</dbReference>
<proteinExistence type="predicted"/>